<evidence type="ECO:0000256" key="4">
    <source>
        <dbReference type="ARBA" id="ARBA00023136"/>
    </source>
</evidence>
<dbReference type="KEGG" id="fpf:DCC35_01885"/>
<dbReference type="Proteomes" id="UP000298616">
    <property type="component" value="Chromosome"/>
</dbReference>
<evidence type="ECO:0000313" key="7">
    <source>
        <dbReference type="Proteomes" id="UP000298616"/>
    </source>
</evidence>
<dbReference type="GO" id="GO:0043953">
    <property type="term" value="P:protein transport by the Tat complex"/>
    <property type="evidence" value="ECO:0007669"/>
    <property type="project" value="UniProtKB-UniRule"/>
</dbReference>
<keyword evidence="4 5" id="KW-0472">Membrane</keyword>
<comment type="similarity">
    <text evidence="5">Belongs to the TatC family.</text>
</comment>
<dbReference type="PRINTS" id="PR01840">
    <property type="entry name" value="TATCFAMILY"/>
</dbReference>
<protein>
    <recommendedName>
        <fullName evidence="5">Sec-independent protein translocase protein TatC</fullName>
    </recommendedName>
</protein>
<feature type="transmembrane region" description="Helical" evidence="5">
    <location>
        <begin position="168"/>
        <end position="196"/>
    </location>
</feature>
<evidence type="ECO:0000256" key="5">
    <source>
        <dbReference type="HAMAP-Rule" id="MF_00902"/>
    </source>
</evidence>
<comment type="subcellular location">
    <subcellularLocation>
        <location evidence="5">Cell membrane</location>
        <topology evidence="5">Multi-pass membrane protein</topology>
    </subcellularLocation>
    <subcellularLocation>
        <location evidence="1">Membrane</location>
        <topology evidence="1">Multi-pass membrane protein</topology>
    </subcellularLocation>
</comment>
<dbReference type="InterPro" id="IPR019820">
    <property type="entry name" value="Sec-indep_translocase_CS"/>
</dbReference>
<evidence type="ECO:0000256" key="1">
    <source>
        <dbReference type="ARBA" id="ARBA00004141"/>
    </source>
</evidence>
<gene>
    <name evidence="5 6" type="primary">tatC</name>
    <name evidence="6" type="ORF">DCC35_01885</name>
</gene>
<proteinExistence type="inferred from homology"/>
<dbReference type="Pfam" id="PF00902">
    <property type="entry name" value="TatC"/>
    <property type="match status" value="1"/>
</dbReference>
<dbReference type="NCBIfam" id="TIGR00945">
    <property type="entry name" value="tatC"/>
    <property type="match status" value="1"/>
</dbReference>
<dbReference type="OrthoDB" id="9777044at2"/>
<keyword evidence="5" id="KW-0811">Translocation</keyword>
<dbReference type="AlphaFoldDB" id="A0A4D7JTU0"/>
<sequence>MTFLEHLEELRWHIIRSLASILVFGVLAFIFSEFLFGEVIMGPGKSDFITFKLFCKLGEQLNIPALCIDDFKITLYNRQIAGQFMADIKYSIMLGFICAFPYAFFEIWRFIKPGLHMEEKNASRGAVFFVTALFLLGVCFGYFVISPFSFNFLYHYSITAEFENEIDLASYVGFLATLVLACGITFQLPVVVYFLTKAGIVTPNYLKTYRRHAFIIILFLSAMITPPDIFTQLLISMPLFLLYEISILVSKSLYKRISKDLVKHEDE</sequence>
<organism evidence="6 7">
    <name type="scientific">Mangrovivirga cuniculi</name>
    <dbReference type="NCBI Taxonomy" id="2715131"/>
    <lineage>
        <taxon>Bacteria</taxon>
        <taxon>Pseudomonadati</taxon>
        <taxon>Bacteroidota</taxon>
        <taxon>Cytophagia</taxon>
        <taxon>Cytophagales</taxon>
        <taxon>Mangrovivirgaceae</taxon>
        <taxon>Mangrovivirga</taxon>
    </lineage>
</organism>
<keyword evidence="3 5" id="KW-1133">Transmembrane helix</keyword>
<dbReference type="EMBL" id="CP028923">
    <property type="protein sequence ID" value="QCK16990.1"/>
    <property type="molecule type" value="Genomic_DNA"/>
</dbReference>
<dbReference type="GO" id="GO:0009977">
    <property type="term" value="F:proton motive force dependent protein transmembrane transporter activity"/>
    <property type="evidence" value="ECO:0007669"/>
    <property type="project" value="TreeGrafter"/>
</dbReference>
<dbReference type="HAMAP" id="MF_00902">
    <property type="entry name" value="TatC"/>
    <property type="match status" value="1"/>
</dbReference>
<dbReference type="PANTHER" id="PTHR30371:SF0">
    <property type="entry name" value="SEC-INDEPENDENT PROTEIN TRANSLOCASE PROTEIN TATC, CHLOROPLASTIC-RELATED"/>
    <property type="match status" value="1"/>
</dbReference>
<evidence type="ECO:0000256" key="2">
    <source>
        <dbReference type="ARBA" id="ARBA00022692"/>
    </source>
</evidence>
<feature type="transmembrane region" description="Helical" evidence="5">
    <location>
        <begin position="88"/>
        <end position="105"/>
    </location>
</feature>
<feature type="transmembrane region" description="Helical" evidence="5">
    <location>
        <begin position="126"/>
        <end position="148"/>
    </location>
</feature>
<dbReference type="InterPro" id="IPR002033">
    <property type="entry name" value="TatC"/>
</dbReference>
<evidence type="ECO:0000256" key="3">
    <source>
        <dbReference type="ARBA" id="ARBA00022989"/>
    </source>
</evidence>
<feature type="transmembrane region" description="Helical" evidence="5">
    <location>
        <begin position="12"/>
        <end position="31"/>
    </location>
</feature>
<dbReference type="GO" id="GO:0033281">
    <property type="term" value="C:TAT protein transport complex"/>
    <property type="evidence" value="ECO:0007669"/>
    <property type="project" value="UniProtKB-UniRule"/>
</dbReference>
<comment type="function">
    <text evidence="5">Part of the twin-arginine translocation (Tat) system that transports large folded proteins containing a characteristic twin-arginine motif in their signal peptide across membranes.</text>
</comment>
<reference evidence="6 7" key="1">
    <citation type="submission" date="2018-04" db="EMBL/GenBank/DDBJ databases">
        <title>Complete genome uncultured novel isolate.</title>
        <authorList>
            <person name="Merlino G."/>
        </authorList>
    </citation>
    <scope>NUCLEOTIDE SEQUENCE [LARGE SCALE GENOMIC DNA]</scope>
    <source>
        <strain evidence="7">R1DC9</strain>
    </source>
</reference>
<comment type="subunit">
    <text evidence="5">Forms a complex with TatA.</text>
</comment>
<keyword evidence="2 5" id="KW-0812">Transmembrane</keyword>
<evidence type="ECO:0000313" key="6">
    <source>
        <dbReference type="EMBL" id="QCK16990.1"/>
    </source>
</evidence>
<keyword evidence="5" id="KW-0813">Transport</keyword>
<dbReference type="PROSITE" id="PS01218">
    <property type="entry name" value="TATC"/>
    <property type="match status" value="1"/>
</dbReference>
<name>A0A4D7JTU0_9BACT</name>
<dbReference type="GO" id="GO:0065002">
    <property type="term" value="P:intracellular protein transmembrane transport"/>
    <property type="evidence" value="ECO:0007669"/>
    <property type="project" value="TreeGrafter"/>
</dbReference>
<dbReference type="PANTHER" id="PTHR30371">
    <property type="entry name" value="SEC-INDEPENDENT PROTEIN TRANSLOCASE PROTEIN TATC"/>
    <property type="match status" value="1"/>
</dbReference>
<accession>A0A4D7JTU0</accession>
<keyword evidence="5" id="KW-1003">Cell membrane</keyword>
<keyword evidence="5" id="KW-0653">Protein transport</keyword>
<keyword evidence="7" id="KW-1185">Reference proteome</keyword>
<comment type="caution">
    <text evidence="5">Lacks conserved residue(s) required for the propagation of feature annotation.</text>
</comment>